<sequence>MSVDCWNRVRQWLLLIGCCFVFALLLLAIFVFNNDHKTHEDGGVTTRTEEWPLCVGNLLESEGSHYEMESTGIFSGNRLKSKTIPCRIQHYKAEQMVACLDALNDLTTKTQNGRGELHFAFIGDSRTRQQFFNFVRLIPQYDKKSSPSIIPDNYHNDVEVTSNLLNIRVSFKWRPLVSDDVTKELRWLVNSNKTDLPYVIFLVWHMLQSEGADYQLYRKKLLNLAPVLDQLAHDSQIVWLNQYPSVDFNQEIGVFKTDGIVSEKIHRYNEVARRLLQNHTNIRVWDSSNLFAEEYVRGDVALSQATQLLVNDVCNEFT</sequence>
<keyword evidence="3 5" id="KW-1133">Transmembrane helix</keyword>
<feature type="transmembrane region" description="Helical" evidence="5">
    <location>
        <begin position="12"/>
        <end position="32"/>
    </location>
</feature>
<dbReference type="PANTHER" id="PTHR13533">
    <property type="entry name" value="N-ACETYLNEURAMINATE 9-O-ACETYLTRANSFERASE"/>
    <property type="match status" value="1"/>
</dbReference>
<comment type="caution">
    <text evidence="6">The sequence shown here is derived from an EMBL/GenBank/DDBJ whole genome shotgun (WGS) entry which is preliminary data.</text>
</comment>
<dbReference type="EMBL" id="JAOYFB010000003">
    <property type="protein sequence ID" value="KAK4010365.1"/>
    <property type="molecule type" value="Genomic_DNA"/>
</dbReference>
<keyword evidence="4 5" id="KW-0472">Membrane</keyword>
<evidence type="ECO:0000256" key="3">
    <source>
        <dbReference type="ARBA" id="ARBA00022989"/>
    </source>
</evidence>
<accession>A0ABQ9ZBS2</accession>
<evidence type="ECO:0000313" key="6">
    <source>
        <dbReference type="EMBL" id="KAK4010365.1"/>
    </source>
</evidence>
<organism evidence="6 7">
    <name type="scientific">Daphnia magna</name>
    <dbReference type="NCBI Taxonomy" id="35525"/>
    <lineage>
        <taxon>Eukaryota</taxon>
        <taxon>Metazoa</taxon>
        <taxon>Ecdysozoa</taxon>
        <taxon>Arthropoda</taxon>
        <taxon>Crustacea</taxon>
        <taxon>Branchiopoda</taxon>
        <taxon>Diplostraca</taxon>
        <taxon>Cladocera</taxon>
        <taxon>Anomopoda</taxon>
        <taxon>Daphniidae</taxon>
        <taxon>Daphnia</taxon>
    </lineage>
</organism>
<evidence type="ECO:0000256" key="4">
    <source>
        <dbReference type="ARBA" id="ARBA00023136"/>
    </source>
</evidence>
<evidence type="ECO:0000256" key="5">
    <source>
        <dbReference type="SAM" id="Phobius"/>
    </source>
</evidence>
<keyword evidence="7" id="KW-1185">Reference proteome</keyword>
<evidence type="ECO:0000256" key="2">
    <source>
        <dbReference type="ARBA" id="ARBA00022692"/>
    </source>
</evidence>
<gene>
    <name evidence="6" type="ORF">OUZ56_019511</name>
</gene>
<protein>
    <recommendedName>
        <fullName evidence="8">Lactosylceramide</fullName>
    </recommendedName>
</protein>
<keyword evidence="2 5" id="KW-0812">Transmembrane</keyword>
<dbReference type="PANTHER" id="PTHR13533:SF45">
    <property type="entry name" value="CAS1P 10 TM ACYL TRANSFERASE DOMAIN-CONTAINING PROTEIN"/>
    <property type="match status" value="1"/>
</dbReference>
<evidence type="ECO:0000313" key="7">
    <source>
        <dbReference type="Proteomes" id="UP001234178"/>
    </source>
</evidence>
<proteinExistence type="predicted"/>
<reference evidence="6 7" key="1">
    <citation type="journal article" date="2023" name="Nucleic Acids Res.">
        <title>The hologenome of Daphnia magna reveals possible DNA methylation and microbiome-mediated evolution of the host genome.</title>
        <authorList>
            <person name="Chaturvedi A."/>
            <person name="Li X."/>
            <person name="Dhandapani V."/>
            <person name="Marshall H."/>
            <person name="Kissane S."/>
            <person name="Cuenca-Cambronero M."/>
            <person name="Asole G."/>
            <person name="Calvet F."/>
            <person name="Ruiz-Romero M."/>
            <person name="Marangio P."/>
            <person name="Guigo R."/>
            <person name="Rago D."/>
            <person name="Mirbahai L."/>
            <person name="Eastwood N."/>
            <person name="Colbourne J.K."/>
            <person name="Zhou J."/>
            <person name="Mallon E."/>
            <person name="Orsini L."/>
        </authorList>
    </citation>
    <scope>NUCLEOTIDE SEQUENCE [LARGE SCALE GENOMIC DNA]</scope>
    <source>
        <strain evidence="6">LRV0_1</strain>
    </source>
</reference>
<dbReference type="Proteomes" id="UP001234178">
    <property type="component" value="Unassembled WGS sequence"/>
</dbReference>
<comment type="subcellular location">
    <subcellularLocation>
        <location evidence="1">Membrane</location>
    </subcellularLocation>
</comment>
<evidence type="ECO:0000256" key="1">
    <source>
        <dbReference type="ARBA" id="ARBA00004370"/>
    </source>
</evidence>
<name>A0ABQ9ZBS2_9CRUS</name>
<evidence type="ECO:0008006" key="8">
    <source>
        <dbReference type="Google" id="ProtNLM"/>
    </source>
</evidence>